<dbReference type="Proteomes" id="UP000320421">
    <property type="component" value="Chromosome"/>
</dbReference>
<evidence type="ECO:0000313" key="2">
    <source>
        <dbReference type="EMBL" id="QDT18995.1"/>
    </source>
</evidence>
<feature type="domain" description="PLD phosphodiesterase" evidence="1">
    <location>
        <begin position="136"/>
        <end position="163"/>
    </location>
</feature>
<proteinExistence type="predicted"/>
<organism evidence="2 3">
    <name type="scientific">Gimesia chilikensis</name>
    <dbReference type="NCBI Taxonomy" id="2605989"/>
    <lineage>
        <taxon>Bacteria</taxon>
        <taxon>Pseudomonadati</taxon>
        <taxon>Planctomycetota</taxon>
        <taxon>Planctomycetia</taxon>
        <taxon>Planctomycetales</taxon>
        <taxon>Planctomycetaceae</taxon>
        <taxon>Gimesia</taxon>
    </lineage>
</organism>
<dbReference type="Gene3D" id="3.30.870.10">
    <property type="entry name" value="Endonuclease Chain A"/>
    <property type="match status" value="2"/>
</dbReference>
<dbReference type="SMART" id="SM00155">
    <property type="entry name" value="PLDc"/>
    <property type="match status" value="2"/>
</dbReference>
<dbReference type="PROSITE" id="PS50035">
    <property type="entry name" value="PLD"/>
    <property type="match status" value="2"/>
</dbReference>
<dbReference type="EMBL" id="CP036266">
    <property type="protein sequence ID" value="QDT18995.1"/>
    <property type="molecule type" value="Genomic_DNA"/>
</dbReference>
<evidence type="ECO:0000259" key="1">
    <source>
        <dbReference type="PROSITE" id="PS50035"/>
    </source>
</evidence>
<sequence>MSRSSSASSVLSSFLVPASEHRCIPLSEGLSAFDCRKRLIRHAQHRIWFSTFLWRNDRAGNFLVNELERRAREGVEVRILLDHWVTLQSEDSILPRLRQLAAASEIEVRLFNPVVEKMEPGDVEVMWAAALSGETLNRRMHGKIALFDDACVILGGRNLGDEYFDMHRFRCFTDTEILVSGPVVTEAHDAFARFWDHDLSVNLLDFATEQEDATAPSDSDAASNLPEPFSTIAAECCPDYTARIFEPRSIEFCYDQPRVDTRLPDETGNWLEEALASARKSIHLTSPITIFPVSWFERLEKLRAQNDGFLLSIVTNSLVSTDNLYTYAAGLKQRKKLLNRFHACLHEIRAVPEDAADVIPSFPRLADENQKTDEQPASGFGANPFECEQLHTTLHCKYFIIDGTTTLLGSPNLDPRSLYINTELLLRIEDEALSQYYLEHHNRLRYNTNSWIVARRPDETLWTRLTGLISFKQPRDDAIGAHRPGYCFTPGEGTVKEIPDPLAADFYERYQACGVYPGINDSDEKVELFLTENLSYLFRDSL</sequence>
<name>A0A517PI04_9PLAN</name>
<dbReference type="RefSeq" id="WP_145180905.1">
    <property type="nucleotide sequence ID" value="NZ_CP036266.1"/>
</dbReference>
<accession>A0A517PI04</accession>
<keyword evidence="3" id="KW-1185">Reference proteome</keyword>
<dbReference type="SUPFAM" id="SSF56024">
    <property type="entry name" value="Phospholipase D/nuclease"/>
    <property type="match status" value="2"/>
</dbReference>
<gene>
    <name evidence="2" type="primary">ywiE</name>
    <name evidence="2" type="ORF">HG66A1_07580</name>
</gene>
<protein>
    <submittedName>
        <fullName evidence="2">Putative cardiolipin synthase YwiE</fullName>
        <ecNumber evidence="2">2.7.8.-</ecNumber>
    </submittedName>
</protein>
<reference evidence="2 3" key="1">
    <citation type="submission" date="2019-02" db="EMBL/GenBank/DDBJ databases">
        <title>Deep-cultivation of Planctomycetes and their phenomic and genomic characterization uncovers novel biology.</title>
        <authorList>
            <person name="Wiegand S."/>
            <person name="Jogler M."/>
            <person name="Boedeker C."/>
            <person name="Pinto D."/>
            <person name="Vollmers J."/>
            <person name="Rivas-Marin E."/>
            <person name="Kohn T."/>
            <person name="Peeters S.H."/>
            <person name="Heuer A."/>
            <person name="Rast P."/>
            <person name="Oberbeckmann S."/>
            <person name="Bunk B."/>
            <person name="Jeske O."/>
            <person name="Meyerdierks A."/>
            <person name="Storesund J.E."/>
            <person name="Kallscheuer N."/>
            <person name="Luecker S."/>
            <person name="Lage O.M."/>
            <person name="Pohl T."/>
            <person name="Merkel B.J."/>
            <person name="Hornburger P."/>
            <person name="Mueller R.-W."/>
            <person name="Bruemmer F."/>
            <person name="Labrenz M."/>
            <person name="Spormann A.M."/>
            <person name="Op den Camp H."/>
            <person name="Overmann J."/>
            <person name="Amann R."/>
            <person name="Jetten M.S.M."/>
            <person name="Mascher T."/>
            <person name="Medema M.H."/>
            <person name="Devos D.P."/>
            <person name="Kaster A.-K."/>
            <person name="Ovreas L."/>
            <person name="Rohde M."/>
            <person name="Galperin M.Y."/>
            <person name="Jogler C."/>
        </authorList>
    </citation>
    <scope>NUCLEOTIDE SEQUENCE [LARGE SCALE GENOMIC DNA]</scope>
    <source>
        <strain evidence="2 3">HG66A1</strain>
    </source>
</reference>
<dbReference type="EC" id="2.7.8.-" evidence="2"/>
<dbReference type="GO" id="GO:0032049">
    <property type="term" value="P:cardiolipin biosynthetic process"/>
    <property type="evidence" value="ECO:0007669"/>
    <property type="project" value="UniProtKB-ARBA"/>
</dbReference>
<dbReference type="AlphaFoldDB" id="A0A517PI04"/>
<keyword evidence="2" id="KW-0808">Transferase</keyword>
<dbReference type="GO" id="GO:0030572">
    <property type="term" value="F:phosphatidyltransferase activity"/>
    <property type="evidence" value="ECO:0007669"/>
    <property type="project" value="UniProtKB-ARBA"/>
</dbReference>
<dbReference type="PANTHER" id="PTHR21248:SF12">
    <property type="entry name" value="CARDIOLIPIN SYNTHASE C"/>
    <property type="match status" value="1"/>
</dbReference>
<dbReference type="OrthoDB" id="9814092at2"/>
<dbReference type="InterPro" id="IPR025202">
    <property type="entry name" value="PLD-like_dom"/>
</dbReference>
<dbReference type="InterPro" id="IPR001736">
    <property type="entry name" value="PLipase_D/transphosphatidylase"/>
</dbReference>
<dbReference type="PANTHER" id="PTHR21248">
    <property type="entry name" value="CARDIOLIPIN SYNTHASE"/>
    <property type="match status" value="1"/>
</dbReference>
<evidence type="ECO:0000313" key="3">
    <source>
        <dbReference type="Proteomes" id="UP000320421"/>
    </source>
</evidence>
<dbReference type="Pfam" id="PF13091">
    <property type="entry name" value="PLDc_2"/>
    <property type="match status" value="2"/>
</dbReference>
<feature type="domain" description="PLD phosphodiesterase" evidence="1">
    <location>
        <begin position="390"/>
        <end position="417"/>
    </location>
</feature>